<protein>
    <submittedName>
        <fullName evidence="2">KTSC domain-containing protein</fullName>
    </submittedName>
</protein>
<proteinExistence type="predicted"/>
<reference evidence="2 3" key="1">
    <citation type="journal article" date="2015" name="J. Microbiol.">
        <title>Sphingosinicella ginsenosidimutans sp. nov., with ginsenoside converting activity.</title>
        <authorList>
            <person name="Kim J.K."/>
            <person name="Kang M.S."/>
            <person name="Park S.C."/>
            <person name="Kim K.M."/>
            <person name="Choi K."/>
            <person name="Yoon M.H."/>
            <person name="Im W.T."/>
        </authorList>
    </citation>
    <scope>NUCLEOTIDE SEQUENCE [LARGE SCALE GENOMIC DNA]</scope>
    <source>
        <strain evidence="2 3">BS-11</strain>
    </source>
</reference>
<keyword evidence="3" id="KW-1185">Reference proteome</keyword>
<dbReference type="EMBL" id="VOQQ01000001">
    <property type="protein sequence ID" value="TXC63586.1"/>
    <property type="molecule type" value="Genomic_DNA"/>
</dbReference>
<evidence type="ECO:0000313" key="3">
    <source>
        <dbReference type="Proteomes" id="UP000321249"/>
    </source>
</evidence>
<dbReference type="Proteomes" id="UP000321249">
    <property type="component" value="Unassembled WGS sequence"/>
</dbReference>
<feature type="domain" description="KTSC" evidence="1">
    <location>
        <begin position="11"/>
        <end position="68"/>
    </location>
</feature>
<comment type="caution">
    <text evidence="2">The sequence shown here is derived from an EMBL/GenBank/DDBJ whole genome shotgun (WGS) entry which is preliminary data.</text>
</comment>
<evidence type="ECO:0000259" key="1">
    <source>
        <dbReference type="Pfam" id="PF13619"/>
    </source>
</evidence>
<accession>A0A5C6TTJ6</accession>
<dbReference type="InterPro" id="IPR025309">
    <property type="entry name" value="KTSC_dom"/>
</dbReference>
<gene>
    <name evidence="2" type="ORF">FRZ32_07860</name>
</gene>
<dbReference type="AlphaFoldDB" id="A0A5C6TTJ6"/>
<dbReference type="OrthoDB" id="8450910at2"/>
<dbReference type="RefSeq" id="WP_147042992.1">
    <property type="nucleotide sequence ID" value="NZ_BAABIR010000003.1"/>
</dbReference>
<sequence>MAGVRAASFPDSSAITRAAYDPDRRVLDLWYAGGDRYSYFDVPAQVYERLRAAPSAGAFVNAEVKPVYRHEIEPGRRRFRPD</sequence>
<organism evidence="2 3">
    <name type="scientific">Allosphingosinicella ginsenosidimutans</name>
    <dbReference type="NCBI Taxonomy" id="1176539"/>
    <lineage>
        <taxon>Bacteria</taxon>
        <taxon>Pseudomonadati</taxon>
        <taxon>Pseudomonadota</taxon>
        <taxon>Alphaproteobacteria</taxon>
        <taxon>Sphingomonadales</taxon>
        <taxon>Sphingomonadaceae</taxon>
        <taxon>Allosphingosinicella</taxon>
    </lineage>
</organism>
<dbReference type="Pfam" id="PF13619">
    <property type="entry name" value="KTSC"/>
    <property type="match status" value="1"/>
</dbReference>
<evidence type="ECO:0000313" key="2">
    <source>
        <dbReference type="EMBL" id="TXC63586.1"/>
    </source>
</evidence>
<name>A0A5C6TTJ6_9SPHN</name>